<dbReference type="EMBL" id="CP011102">
    <property type="protein sequence ID" value="AQY50280.1"/>
    <property type="molecule type" value="Genomic_DNA"/>
</dbReference>
<dbReference type="AlphaFoldDB" id="A0A1S7FSA1"/>
<dbReference type="KEGG" id="lwi:UE46_04050"/>
<gene>
    <name evidence="1" type="ORF">UE46_04050</name>
</gene>
<name>A0A1S7FSA1_9LIST</name>
<evidence type="ECO:0000313" key="2">
    <source>
        <dbReference type="Proteomes" id="UP000223060"/>
    </source>
</evidence>
<keyword evidence="2" id="KW-1185">Reference proteome</keyword>
<evidence type="ECO:0000313" key="1">
    <source>
        <dbReference type="EMBL" id="AQY50280.1"/>
    </source>
</evidence>
<accession>A0A1S7FSA1</accession>
<proteinExistence type="predicted"/>
<sequence length="93" mass="10971">MKNLDIDFQEFVLTRIETLMESPSTDKKLAEFNSNCTSLLNELFLQLDEDDQALDLLNRYEKTILNYEQLLTQHIYKLGFNDAKTLLFQNHIV</sequence>
<dbReference type="Proteomes" id="UP000223060">
    <property type="component" value="Chromosome"/>
</dbReference>
<reference evidence="2" key="1">
    <citation type="submission" date="2015-03" db="EMBL/GenBank/DDBJ databases">
        <authorList>
            <person name="Ferrari E."/>
            <person name="Walter M.C."/>
            <person name="Huptas C."/>
            <person name="Scherer S."/>
            <person name="Mueller-Herbst S."/>
        </authorList>
    </citation>
    <scope>NUCLEOTIDE SEQUENCE [LARGE SCALE GENOMIC DNA]</scope>
    <source>
        <strain evidence="2">LWP01</strain>
    </source>
</reference>
<organism evidence="1 2">
    <name type="scientific">Listeria weihenstephanensis</name>
    <dbReference type="NCBI Taxonomy" id="1006155"/>
    <lineage>
        <taxon>Bacteria</taxon>
        <taxon>Bacillati</taxon>
        <taxon>Bacillota</taxon>
        <taxon>Bacilli</taxon>
        <taxon>Bacillales</taxon>
        <taxon>Listeriaceae</taxon>
        <taxon>Listeria</taxon>
    </lineage>
</organism>
<protein>
    <submittedName>
        <fullName evidence="1">Uncharacterized protein</fullName>
    </submittedName>
</protein>
<dbReference type="RefSeq" id="WP_036059178.1">
    <property type="nucleotide sequence ID" value="NZ_CP011102.1"/>
</dbReference>